<reference evidence="2 3" key="1">
    <citation type="submission" date="2018-07" db="EMBL/GenBank/DDBJ databases">
        <title>A high quality draft genome assembly of the barn swallow (H. rustica rustica).</title>
        <authorList>
            <person name="Formenti G."/>
            <person name="Chiara M."/>
            <person name="Poveda L."/>
            <person name="Francoijs K.-J."/>
            <person name="Bonisoli-Alquati A."/>
            <person name="Canova L."/>
            <person name="Gianfranceschi L."/>
            <person name="Horner D.S."/>
            <person name="Saino N."/>
        </authorList>
    </citation>
    <scope>NUCLEOTIDE SEQUENCE [LARGE SCALE GENOMIC DNA]</scope>
    <source>
        <strain evidence="2">Chelidonia</strain>
        <tissue evidence="2">Blood</tissue>
    </source>
</reference>
<evidence type="ECO:0000256" key="1">
    <source>
        <dbReference type="SAM" id="MobiDB-lite"/>
    </source>
</evidence>
<organism evidence="2 3">
    <name type="scientific">Hirundo rustica rustica</name>
    <dbReference type="NCBI Taxonomy" id="333673"/>
    <lineage>
        <taxon>Eukaryota</taxon>
        <taxon>Metazoa</taxon>
        <taxon>Chordata</taxon>
        <taxon>Craniata</taxon>
        <taxon>Vertebrata</taxon>
        <taxon>Euteleostomi</taxon>
        <taxon>Archelosauria</taxon>
        <taxon>Archosauria</taxon>
        <taxon>Dinosauria</taxon>
        <taxon>Saurischia</taxon>
        <taxon>Theropoda</taxon>
        <taxon>Coelurosauria</taxon>
        <taxon>Aves</taxon>
        <taxon>Neognathae</taxon>
        <taxon>Neoaves</taxon>
        <taxon>Telluraves</taxon>
        <taxon>Australaves</taxon>
        <taxon>Passeriformes</taxon>
        <taxon>Sylvioidea</taxon>
        <taxon>Hirundinidae</taxon>
        <taxon>Hirundo</taxon>
    </lineage>
</organism>
<comment type="caution">
    <text evidence="2">The sequence shown here is derived from an EMBL/GenBank/DDBJ whole genome shotgun (WGS) entry which is preliminary data.</text>
</comment>
<keyword evidence="3" id="KW-1185">Reference proteome</keyword>
<feature type="region of interest" description="Disordered" evidence="1">
    <location>
        <begin position="53"/>
        <end position="126"/>
    </location>
</feature>
<dbReference type="Proteomes" id="UP000269221">
    <property type="component" value="Unassembled WGS sequence"/>
</dbReference>
<dbReference type="EMBL" id="QRBI01000105">
    <property type="protein sequence ID" value="RMC14482.1"/>
    <property type="molecule type" value="Genomic_DNA"/>
</dbReference>
<sequence>MEEAKVTHSYIIIKDHSPGVPGTSQVMYAEERGNPTVKGLSLREKLAEVGLFMERRGEERRGEERRGEERRGEERRGEERRGEERRGEERRGERRGEERRGEERRGEERRGEERRGDSKQTLLQRE</sequence>
<name>A0A3M0KML9_HIRRU</name>
<proteinExistence type="predicted"/>
<dbReference type="AlphaFoldDB" id="A0A3M0KML9"/>
<feature type="region of interest" description="Disordered" evidence="1">
    <location>
        <begin position="1"/>
        <end position="41"/>
    </location>
</feature>
<evidence type="ECO:0000313" key="2">
    <source>
        <dbReference type="EMBL" id="RMC14482.1"/>
    </source>
</evidence>
<evidence type="ECO:0000313" key="3">
    <source>
        <dbReference type="Proteomes" id="UP000269221"/>
    </source>
</evidence>
<protein>
    <submittedName>
        <fullName evidence="2">Uncharacterized protein</fullName>
    </submittedName>
</protein>
<gene>
    <name evidence="2" type="ORF">DUI87_09578</name>
</gene>
<accession>A0A3M0KML9</accession>